<protein>
    <submittedName>
        <fullName evidence="2">Class I SAM-dependent methyltransferase</fullName>
        <ecNumber evidence="2">2.1.-.-</ecNumber>
    </submittedName>
</protein>
<gene>
    <name evidence="2" type="ORF">V6E02_11535</name>
</gene>
<dbReference type="InterPro" id="IPR029063">
    <property type="entry name" value="SAM-dependent_MTases_sf"/>
</dbReference>
<proteinExistence type="predicted"/>
<evidence type="ECO:0000313" key="2">
    <source>
        <dbReference type="EMBL" id="MEO1767842.1"/>
    </source>
</evidence>
<organism evidence="2 3">
    <name type="scientific">Thiobacter aerophilum</name>
    <dbReference type="NCBI Taxonomy" id="3121275"/>
    <lineage>
        <taxon>Bacteria</taxon>
        <taxon>Pseudomonadati</taxon>
        <taxon>Pseudomonadota</taxon>
        <taxon>Betaproteobacteria</taxon>
        <taxon>Burkholderiales</taxon>
        <taxon>Thiobacteraceae</taxon>
        <taxon>Thiobacter</taxon>
    </lineage>
</organism>
<comment type="caution">
    <text evidence="2">The sequence shown here is derived from an EMBL/GenBank/DDBJ whole genome shotgun (WGS) entry which is preliminary data.</text>
</comment>
<keyword evidence="3" id="KW-1185">Reference proteome</keyword>
<dbReference type="GO" id="GO:0008168">
    <property type="term" value="F:methyltransferase activity"/>
    <property type="evidence" value="ECO:0007669"/>
    <property type="project" value="UniProtKB-KW"/>
</dbReference>
<dbReference type="EMBL" id="JBAJEX010000011">
    <property type="protein sequence ID" value="MEO1767842.1"/>
    <property type="molecule type" value="Genomic_DNA"/>
</dbReference>
<dbReference type="EC" id="2.1.-.-" evidence="2"/>
<dbReference type="GO" id="GO:0032259">
    <property type="term" value="P:methylation"/>
    <property type="evidence" value="ECO:0007669"/>
    <property type="project" value="UniProtKB-KW"/>
</dbReference>
<name>A0ABV0EKA4_9BURK</name>
<keyword evidence="2" id="KW-0489">Methyltransferase</keyword>
<sequence>MSMAAEAPSPWVMRWARGLPRQARVLDLAAGSGRHARWLAAQGFAVEAVDRDASALAPLAQVPGITPRCADLEQAPWPYAERSFDAIVVSRYLHRPLFPLIEAALAPGGLLIYETFMVGNEAFGRPSNPAFLLGRNELMQAFPALSVLAFAQGYTAIPRPAMIQRLSARR</sequence>
<feature type="domain" description="Methyltransferase" evidence="1">
    <location>
        <begin position="25"/>
        <end position="109"/>
    </location>
</feature>
<accession>A0ABV0EKA4</accession>
<dbReference type="SUPFAM" id="SSF53335">
    <property type="entry name" value="S-adenosyl-L-methionine-dependent methyltransferases"/>
    <property type="match status" value="1"/>
</dbReference>
<keyword evidence="2" id="KW-0808">Transferase</keyword>
<dbReference type="Proteomes" id="UP001482231">
    <property type="component" value="Unassembled WGS sequence"/>
</dbReference>
<dbReference type="InterPro" id="IPR041698">
    <property type="entry name" value="Methyltransf_25"/>
</dbReference>
<evidence type="ECO:0000259" key="1">
    <source>
        <dbReference type="Pfam" id="PF13649"/>
    </source>
</evidence>
<dbReference type="RefSeq" id="WP_347308952.1">
    <property type="nucleotide sequence ID" value="NZ_JBAJEX010000011.1"/>
</dbReference>
<reference evidence="2 3" key="1">
    <citation type="submission" date="2024-02" db="EMBL/GenBank/DDBJ databases">
        <title>New thermophilic sulfur-oxidizing bacteria from a hot springs of the Uzon caldera (Kamchatka, Russia).</title>
        <authorList>
            <person name="Dukat A.M."/>
            <person name="Elcheninov A.G."/>
            <person name="Frolov E.N."/>
        </authorList>
    </citation>
    <scope>NUCLEOTIDE SEQUENCE [LARGE SCALE GENOMIC DNA]</scope>
    <source>
        <strain evidence="2 3">AK1</strain>
    </source>
</reference>
<dbReference type="Pfam" id="PF13649">
    <property type="entry name" value="Methyltransf_25"/>
    <property type="match status" value="1"/>
</dbReference>
<evidence type="ECO:0000313" key="3">
    <source>
        <dbReference type="Proteomes" id="UP001482231"/>
    </source>
</evidence>
<dbReference type="CDD" id="cd02440">
    <property type="entry name" value="AdoMet_MTases"/>
    <property type="match status" value="1"/>
</dbReference>
<dbReference type="Gene3D" id="3.40.50.150">
    <property type="entry name" value="Vaccinia Virus protein VP39"/>
    <property type="match status" value="1"/>
</dbReference>